<evidence type="ECO:0000256" key="7">
    <source>
        <dbReference type="ARBA" id="ARBA00023064"/>
    </source>
</evidence>
<sequence length="805" mass="88396">MPLNEQISQKYRRIGIVGAGNMGSMMAFAFSELGLDVSIWDVAKENVDQLLSSAKNVNYRGKIEGFYEINKFTESLEGQGERKIFLFSITHGDPADSVLHMIKKDLKPRDIILDGGNEHYRRTELRQRECAKIGVSWIGMGVSGGYQSARRGPSLSPGGDAEALEAVMPLLEAYASKDSKTGLPCVTRVGPRGSGHFVKMVHNGIEGGMLSAVAEAWSILYYGRGLGYAEIADIFAEWNREGELRNNFLLEIGSDLLRVRKTAKGDGKGEGVSTEAEDGYMIDDVLDKVVQDDDDTEGTPSWSIMESAARHVSAPTLATAHYMRVASGNRQERLEVAKKLHLPAPSPIRGMKTFEAFKEHLRRAVYGSFLASFCQGLELIARASEDEGWDIDLGKCLQIWRAGCIIRSEGIADILQAALSENRSLKNMKYIDKVAEELKRTYGSVKEIVIAGIDSDHYLPAMSATLEYLKYEAGTMLPTKFMEAEMDFFGAHGYNKPNVAGEDPGPPVRIAVIGGTGLRELPGFTQVASLNVSTPWGNPSSPITILHHQHNDKTVAVAFLSRHGLHHQIAPHEVPARANIAALRSIGVRTIIAFSAVGSLQEEIKPRDFVVPDQVIDRTKGIRPFTFFEGGVVGHVPFGDPFDEGVAKVVRACGHSLEGEGVILHDRGTLVCMEGPQFSTRAESKLYRSWGGAVINMSCLPEAKLAREAEIAYQMICMSTDYDCWHESGDDVTVEMVMGNMKANAVNAKHFVTAVLDELAADHHSDLIQAKHYAGSVKFGLSTAQSHWSPEAREKMNWLFPGYFE</sequence>
<organism evidence="11 12">
    <name type="scientific">Aspergillus lucknowensis</name>
    <dbReference type="NCBI Taxonomy" id="176173"/>
    <lineage>
        <taxon>Eukaryota</taxon>
        <taxon>Fungi</taxon>
        <taxon>Dikarya</taxon>
        <taxon>Ascomycota</taxon>
        <taxon>Pezizomycotina</taxon>
        <taxon>Eurotiomycetes</taxon>
        <taxon>Eurotiomycetidae</taxon>
        <taxon>Eurotiales</taxon>
        <taxon>Aspergillaceae</taxon>
        <taxon>Aspergillus</taxon>
        <taxon>Aspergillus subgen. Nidulantes</taxon>
    </lineage>
</organism>
<feature type="binding site" evidence="9">
    <location>
        <position position="698"/>
    </location>
    <ligand>
        <name>phosphate</name>
        <dbReference type="ChEBI" id="CHEBI:43474"/>
    </ligand>
</feature>
<dbReference type="InterPro" id="IPR035994">
    <property type="entry name" value="Nucleoside_phosphorylase_sf"/>
</dbReference>
<comment type="catalytic activity">
    <reaction evidence="9">
        <text>S-methyl-5'-thioadenosine + phosphate = 5-(methylsulfanyl)-alpha-D-ribose 1-phosphate + adenine</text>
        <dbReference type="Rhea" id="RHEA:11852"/>
        <dbReference type="ChEBI" id="CHEBI:16708"/>
        <dbReference type="ChEBI" id="CHEBI:17509"/>
        <dbReference type="ChEBI" id="CHEBI:43474"/>
        <dbReference type="ChEBI" id="CHEBI:58533"/>
        <dbReference type="EC" id="2.4.2.28"/>
    </reaction>
</comment>
<dbReference type="EC" id="2.4.2.28" evidence="9"/>
<dbReference type="Pfam" id="PF01048">
    <property type="entry name" value="PNP_UDP_1"/>
    <property type="match status" value="1"/>
</dbReference>
<keyword evidence="4 9" id="KW-0808">Transferase</keyword>
<dbReference type="InterPro" id="IPR006183">
    <property type="entry name" value="Pgluconate_DH"/>
</dbReference>
<dbReference type="Gene3D" id="3.40.50.1580">
    <property type="entry name" value="Nucleoside phosphorylase domain"/>
    <property type="match status" value="1"/>
</dbReference>
<evidence type="ECO:0000256" key="8">
    <source>
        <dbReference type="ARBA" id="ARBA00023126"/>
    </source>
</evidence>
<evidence type="ECO:0000313" key="11">
    <source>
        <dbReference type="EMBL" id="KAL2870296.1"/>
    </source>
</evidence>
<dbReference type="EMBL" id="JBFXLQ010000006">
    <property type="protein sequence ID" value="KAL2870296.1"/>
    <property type="molecule type" value="Genomic_DNA"/>
</dbReference>
<reference evidence="11 12" key="1">
    <citation type="submission" date="2024-07" db="EMBL/GenBank/DDBJ databases">
        <title>Section-level genome sequencing and comparative genomics of Aspergillus sections Usti and Cavernicolus.</title>
        <authorList>
            <consortium name="Lawrence Berkeley National Laboratory"/>
            <person name="Nybo J.L."/>
            <person name="Vesth T.C."/>
            <person name="Theobald S."/>
            <person name="Frisvad J.C."/>
            <person name="Larsen T.O."/>
            <person name="Kjaerboelling I."/>
            <person name="Rothschild-Mancinelli K."/>
            <person name="Lyhne E.K."/>
            <person name="Kogle M.E."/>
            <person name="Barry K."/>
            <person name="Clum A."/>
            <person name="Na H."/>
            <person name="Ledsgaard L."/>
            <person name="Lin J."/>
            <person name="Lipzen A."/>
            <person name="Kuo A."/>
            <person name="Riley R."/>
            <person name="Mondo S."/>
            <person name="Labutti K."/>
            <person name="Haridas S."/>
            <person name="Pangalinan J."/>
            <person name="Salamov A.A."/>
            <person name="Simmons B.A."/>
            <person name="Magnuson J.K."/>
            <person name="Chen J."/>
            <person name="Drula E."/>
            <person name="Henrissat B."/>
            <person name="Wiebenga A."/>
            <person name="Lubbers R.J."/>
            <person name="Gomes A.C."/>
            <person name="Macurrencykelacurrency M.R."/>
            <person name="Stajich J."/>
            <person name="Grigoriev I.V."/>
            <person name="Mortensen U.H."/>
            <person name="De Vries R.P."/>
            <person name="Baker S.E."/>
            <person name="Andersen M.R."/>
        </authorList>
    </citation>
    <scope>NUCLEOTIDE SEQUENCE [LARGE SCALE GENOMIC DNA]</scope>
    <source>
        <strain evidence="11 12">CBS 449.75</strain>
    </source>
</reference>
<feature type="site" description="Important for substrate specificity" evidence="9">
    <location>
        <position position="679"/>
    </location>
</feature>
<keyword evidence="7" id="KW-0311">Gluconate utilization</keyword>
<dbReference type="InterPro" id="IPR006114">
    <property type="entry name" value="6PGDH_C"/>
</dbReference>
<comment type="function">
    <text evidence="9">Catalyzes the reversible phosphorylation of S-methyl-5'-thioadenosine (MTA) to adenine and 5-methylthioribose-1-phosphate. Involved in the breakdown of MTA, a major by-product of polyamine biosynthesis. Responsible for the first step in the methionine salvage pathway after MTA has been generated from S-adenosylmethionine. Has broad substrate specificity with 6-aminopurine nucleosides as preferred substrates.</text>
</comment>
<feature type="binding site" evidence="9">
    <location>
        <begin position="562"/>
        <end position="563"/>
    </location>
    <ligand>
        <name>phosphate</name>
        <dbReference type="ChEBI" id="CHEBI:43474"/>
    </ligand>
</feature>
<dbReference type="SUPFAM" id="SSF53167">
    <property type="entry name" value="Purine and uridine phosphorylases"/>
    <property type="match status" value="1"/>
</dbReference>
<evidence type="ECO:0000256" key="9">
    <source>
        <dbReference type="HAMAP-Rule" id="MF_03155"/>
    </source>
</evidence>
<keyword evidence="12" id="KW-1185">Reference proteome</keyword>
<dbReference type="SUPFAM" id="SSF51735">
    <property type="entry name" value="NAD(P)-binding Rossmann-fold domains"/>
    <property type="match status" value="1"/>
</dbReference>
<feature type="domain" description="6-phosphogluconate dehydrogenase C-terminal" evidence="10">
    <location>
        <begin position="195"/>
        <end position="537"/>
    </location>
</feature>
<keyword evidence="3 9" id="KW-0328">Glycosyltransferase</keyword>
<dbReference type="PROSITE" id="PS01240">
    <property type="entry name" value="PNP_MTAP_2"/>
    <property type="match status" value="1"/>
</dbReference>
<comment type="caution">
    <text evidence="11">The sequence shown here is derived from an EMBL/GenBank/DDBJ whole genome shotgun (WGS) entry which is preliminary data.</text>
</comment>
<dbReference type="Gene3D" id="3.40.50.720">
    <property type="entry name" value="NAD(P)-binding Rossmann-like Domain"/>
    <property type="match status" value="1"/>
</dbReference>
<dbReference type="SMART" id="SM01350">
    <property type="entry name" value="6PGD"/>
    <property type="match status" value="1"/>
</dbReference>
<comment type="subcellular location">
    <subcellularLocation>
        <location evidence="9">Cytoplasm</location>
    </subcellularLocation>
    <subcellularLocation>
        <location evidence="9">Nucleus</location>
    </subcellularLocation>
</comment>
<evidence type="ECO:0000256" key="1">
    <source>
        <dbReference type="ARBA" id="ARBA00004874"/>
    </source>
</evidence>
<evidence type="ECO:0000259" key="10">
    <source>
        <dbReference type="SMART" id="SM01350"/>
    </source>
</evidence>
<evidence type="ECO:0000256" key="6">
    <source>
        <dbReference type="ARBA" id="ARBA00023002"/>
    </source>
</evidence>
<dbReference type="GeneID" id="98149767"/>
<feature type="binding site" evidence="9">
    <location>
        <begin position="595"/>
        <end position="596"/>
    </location>
    <ligand>
        <name>phosphate</name>
        <dbReference type="ChEBI" id="CHEBI:43474"/>
    </ligand>
</feature>
<dbReference type="RefSeq" id="XP_070889275.1">
    <property type="nucleotide sequence ID" value="XM_071034695.1"/>
</dbReference>
<evidence type="ECO:0000256" key="2">
    <source>
        <dbReference type="ARBA" id="ARBA00008419"/>
    </source>
</evidence>
<feature type="binding site" evidence="9">
    <location>
        <position position="697"/>
    </location>
    <ligand>
        <name>substrate</name>
    </ligand>
</feature>
<gene>
    <name evidence="11" type="ORF">BJX67DRAFT_390956</name>
</gene>
<name>A0ABR4M0P8_9EURO</name>
<evidence type="ECO:0000256" key="4">
    <source>
        <dbReference type="ARBA" id="ARBA00022679"/>
    </source>
</evidence>
<dbReference type="InterPro" id="IPR006115">
    <property type="entry name" value="6PGDH_NADP-bd"/>
</dbReference>
<accession>A0ABR4M0P8</accession>
<keyword evidence="9" id="KW-0963">Cytoplasm</keyword>
<dbReference type="Pfam" id="PF00393">
    <property type="entry name" value="6PGD"/>
    <property type="match status" value="1"/>
</dbReference>
<evidence type="ECO:0000256" key="3">
    <source>
        <dbReference type="ARBA" id="ARBA00022676"/>
    </source>
</evidence>
<dbReference type="InterPro" id="IPR008927">
    <property type="entry name" value="6-PGluconate_DH-like_C_sf"/>
</dbReference>
<evidence type="ECO:0000256" key="5">
    <source>
        <dbReference type="ARBA" id="ARBA00022726"/>
    </source>
</evidence>
<dbReference type="NCBIfam" id="TIGR01694">
    <property type="entry name" value="MTAP"/>
    <property type="match status" value="1"/>
</dbReference>
<dbReference type="Gene3D" id="1.10.1040.10">
    <property type="entry name" value="N-(1-d-carboxylethyl)-l-norvaline Dehydrogenase, domain 2"/>
    <property type="match status" value="1"/>
</dbReference>
<keyword evidence="6" id="KW-0560">Oxidoreductase</keyword>
<dbReference type="InterPro" id="IPR018099">
    <property type="entry name" value="Purine_phosphorylase-2_CS"/>
</dbReference>
<comment type="subunit">
    <text evidence="9">Homotrimer.</text>
</comment>
<evidence type="ECO:0000313" key="12">
    <source>
        <dbReference type="Proteomes" id="UP001610432"/>
    </source>
</evidence>
<comment type="similarity">
    <text evidence="2">Belongs to the 6-phosphogluconate dehydrogenase family.</text>
</comment>
<keyword evidence="8" id="KW-0570">Pentose shunt</keyword>
<dbReference type="SUPFAM" id="SSF48179">
    <property type="entry name" value="6-phosphogluconate dehydrogenase C-terminal domain-like"/>
    <property type="match status" value="1"/>
</dbReference>
<dbReference type="InterPro" id="IPR010044">
    <property type="entry name" value="MTAP"/>
</dbReference>
<feature type="site" description="Important for substrate specificity" evidence="9">
    <location>
        <position position="734"/>
    </location>
</feature>
<dbReference type="InterPro" id="IPR000845">
    <property type="entry name" value="Nucleoside_phosphorylase_d"/>
</dbReference>
<comment type="pathway">
    <text evidence="9">Amino-acid biosynthesis; L-methionine biosynthesis via salvage pathway; S-methyl-5-thio-alpha-D-ribose 1-phosphate from S-methyl-5'-thioadenosine (phosphorylase route): step 1/1.</text>
</comment>
<dbReference type="InterPro" id="IPR036291">
    <property type="entry name" value="NAD(P)-bd_dom_sf"/>
</dbReference>
<dbReference type="Pfam" id="PF03446">
    <property type="entry name" value="NAD_binding_2"/>
    <property type="match status" value="1"/>
</dbReference>
<dbReference type="Proteomes" id="UP001610432">
    <property type="component" value="Unassembled WGS sequence"/>
</dbReference>
<dbReference type="PRINTS" id="PR00076">
    <property type="entry name" value="6PGDHDRGNASE"/>
</dbReference>
<dbReference type="CDD" id="cd09010">
    <property type="entry name" value="MTAP_SsMTAPII_like_MTIP"/>
    <property type="match status" value="1"/>
</dbReference>
<keyword evidence="5 9" id="KW-0660">Purine salvage</keyword>
<dbReference type="InterPro" id="IPR013328">
    <property type="entry name" value="6PGD_dom2"/>
</dbReference>
<proteinExistence type="inferred from homology"/>
<keyword evidence="9" id="KW-0539">Nucleus</keyword>
<comment type="similarity">
    <text evidence="9">Belongs to the PNP/MTAP phosphorylase family. MTAP subfamily.</text>
</comment>
<protein>
    <recommendedName>
        <fullName evidence="9">S-methyl-5'-thioadenosine phosphorylase</fullName>
        <ecNumber evidence="9">2.4.2.28</ecNumber>
    </recommendedName>
    <alternativeName>
        <fullName evidence="9">5'-methylthioadenosine phosphorylase</fullName>
        <shortName evidence="9">MTA phosphorylase</shortName>
        <shortName evidence="9">MTAP</shortName>
        <shortName evidence="9">MTAPase</shortName>
    </alternativeName>
</protein>
<comment type="pathway">
    <text evidence="1">Carbohydrate degradation; pentose phosphate pathway; D-ribulose 5-phosphate from D-glucose 6-phosphate (oxidative stage): step 3/3.</text>
</comment>
<dbReference type="PANTHER" id="PTHR11811">
    <property type="entry name" value="6-PHOSPHOGLUCONATE DEHYDROGENASE"/>
    <property type="match status" value="1"/>
</dbReference>
<feature type="binding site" evidence="9">
    <location>
        <position position="516"/>
    </location>
    <ligand>
        <name>phosphate</name>
        <dbReference type="ChEBI" id="CHEBI:43474"/>
    </ligand>
</feature>
<feature type="binding site" evidence="9">
    <location>
        <begin position="721"/>
        <end position="723"/>
    </location>
    <ligand>
        <name>substrate</name>
    </ligand>
</feature>
<dbReference type="HAMAP" id="MF_01963">
    <property type="entry name" value="MTAP"/>
    <property type="match status" value="1"/>
</dbReference>